<keyword evidence="10" id="KW-0175">Coiled coil</keyword>
<evidence type="ECO:0000256" key="4">
    <source>
        <dbReference type="ARBA" id="ARBA00022781"/>
    </source>
</evidence>
<dbReference type="AlphaFoldDB" id="A0A1W4XH43"/>
<dbReference type="PANTHER" id="PTHR12733:SF3">
    <property type="entry name" value="ATP SYNTHASE F(0) COMPLEX SUBUNIT B1, MITOCHONDRIAL"/>
    <property type="match status" value="1"/>
</dbReference>
<comment type="similarity">
    <text evidence="1 9">Belongs to the eukaryotic ATPase B chain family.</text>
</comment>
<keyword evidence="8 9" id="KW-0472">Membrane</keyword>
<dbReference type="SUPFAM" id="SSF161060">
    <property type="entry name" value="ATP synthase B chain-like"/>
    <property type="match status" value="1"/>
</dbReference>
<comment type="subcellular location">
    <subcellularLocation>
        <location evidence="9">Mitochondrion</location>
    </subcellularLocation>
    <subcellularLocation>
        <location evidence="9">Mitochondrion inner membrane</location>
    </subcellularLocation>
</comment>
<dbReference type="GeneID" id="108741372"/>
<evidence type="ECO:0000256" key="2">
    <source>
        <dbReference type="ARBA" id="ARBA00022448"/>
    </source>
</evidence>
<dbReference type="PANTHER" id="PTHR12733">
    <property type="entry name" value="MITOCHONDRIAL ATP SYNTHASE B CHAIN"/>
    <property type="match status" value="1"/>
</dbReference>
<evidence type="ECO:0000256" key="6">
    <source>
        <dbReference type="ARBA" id="ARBA00023065"/>
    </source>
</evidence>
<keyword evidence="5 9" id="KW-0999">Mitochondrion inner membrane</keyword>
<keyword evidence="6 9" id="KW-0406">Ion transport</keyword>
<dbReference type="InterPro" id="IPR008688">
    <property type="entry name" value="ATP_synth_Bsub_B/MI25"/>
</dbReference>
<keyword evidence="11" id="KW-1185">Reference proteome</keyword>
<evidence type="ECO:0000256" key="9">
    <source>
        <dbReference type="RuleBase" id="RU368017"/>
    </source>
</evidence>
<dbReference type="GO" id="GO:0046933">
    <property type="term" value="F:proton-transporting ATP synthase activity, rotational mechanism"/>
    <property type="evidence" value="ECO:0007669"/>
    <property type="project" value="TreeGrafter"/>
</dbReference>
<dbReference type="InParanoid" id="A0A1W4XH43"/>
<dbReference type="OrthoDB" id="67388at2759"/>
<name>A0A1W4XH43_AGRPL</name>
<proteinExistence type="inferred from homology"/>
<dbReference type="Pfam" id="PF05405">
    <property type="entry name" value="Mt_ATP-synt_B"/>
    <property type="match status" value="1"/>
</dbReference>
<accession>A0A1W4XH43</accession>
<gene>
    <name evidence="12" type="primary">LOC108741372</name>
</gene>
<dbReference type="RefSeq" id="XP_018331675.1">
    <property type="nucleotide sequence ID" value="XM_018476173.2"/>
</dbReference>
<keyword evidence="2 9" id="KW-0813">Transport</keyword>
<dbReference type="STRING" id="224129.A0A1W4XH43"/>
<keyword evidence="4 9" id="KW-0375">Hydrogen ion transport</keyword>
<comment type="subunit">
    <text evidence="9">F-type ATPases have 2 components, CF(1) - the catalytic core - and CF(0) - the membrane proton channel. CF(1) and CF(0) have multiple subunits.</text>
</comment>
<keyword evidence="3 9" id="KW-0138">CF(0)</keyword>
<evidence type="ECO:0000256" key="1">
    <source>
        <dbReference type="ARBA" id="ARBA00007479"/>
    </source>
</evidence>
<dbReference type="GO" id="GO:0005743">
    <property type="term" value="C:mitochondrial inner membrane"/>
    <property type="evidence" value="ECO:0007669"/>
    <property type="project" value="UniProtKB-SubCell"/>
</dbReference>
<comment type="function">
    <text evidence="9">Subunit b, of the mitochondrial membrane ATP synthase complex (F(1)F(0) ATP synthase or Complex V) that produces ATP from ADP in the presence of a proton gradient across the membrane which is generated by electron transport complexes of the respiratory chain. ATP synthase complex consist of a soluble F(1) head domain - the catalytic core - and a membrane F(1) domain - the membrane proton channel. These two domains are linked by a central stalk rotating inside the F(1) region and a stationary peripheral stalk. During catalysis, ATP synthesis in the catalytic domain of F(1) is coupled via a rotary mechanism of the central stalk subunits to proton translocation. In vivo, can only synthesize ATP although its ATP hydrolase activity can be activated artificially in vitro. Part of the complex F(0) domain. Part of the complex F(0) domain and the peripheric stalk, which acts as a stator to hold the catalytic alpha(3)beta(3) subcomplex and subunit a/ATP6 static relative to the rotary elements.</text>
</comment>
<dbReference type="InterPro" id="IPR013837">
    <property type="entry name" value="ATP_synth_F0_suB"/>
</dbReference>
<keyword evidence="7 9" id="KW-0496">Mitochondrion</keyword>
<dbReference type="Proteomes" id="UP000192223">
    <property type="component" value="Unplaced"/>
</dbReference>
<dbReference type="GO" id="GO:0045259">
    <property type="term" value="C:proton-transporting ATP synthase complex"/>
    <property type="evidence" value="ECO:0007669"/>
    <property type="project" value="UniProtKB-KW"/>
</dbReference>
<evidence type="ECO:0000256" key="5">
    <source>
        <dbReference type="ARBA" id="ARBA00022792"/>
    </source>
</evidence>
<dbReference type="KEGG" id="apln:108741372"/>
<evidence type="ECO:0000313" key="11">
    <source>
        <dbReference type="Proteomes" id="UP000192223"/>
    </source>
</evidence>
<sequence>MNAVNTKRIMKRFLKVPSIMKNRNFDKLEKFYVLSDLCGSVATIKTSATNRNVPRLVRQEPGKVVCGFIPQEYFLAFHSRTGVTGFPTFLFTFGTFLASKEYYVLEHDFYVGISFALLWIIIVKKIGPDFAKSMDKEIDDYENAWKTSRETEKKFYEDTIAEEQKNQEMAEGELLLLEAKRFNVALQLEQEFRKRLHIVYVEVKKRLDYQVALAAVEQLFLRKNIADWVEKEVRKSFTAEKDQEMINHCLQTLPEILKSEGL</sequence>
<organism evidence="11 12">
    <name type="scientific">Agrilus planipennis</name>
    <name type="common">Emerald ash borer</name>
    <name type="synonym">Agrilus marcopoli</name>
    <dbReference type="NCBI Taxonomy" id="224129"/>
    <lineage>
        <taxon>Eukaryota</taxon>
        <taxon>Metazoa</taxon>
        <taxon>Ecdysozoa</taxon>
        <taxon>Arthropoda</taxon>
        <taxon>Hexapoda</taxon>
        <taxon>Insecta</taxon>
        <taxon>Pterygota</taxon>
        <taxon>Neoptera</taxon>
        <taxon>Endopterygota</taxon>
        <taxon>Coleoptera</taxon>
        <taxon>Polyphaga</taxon>
        <taxon>Elateriformia</taxon>
        <taxon>Buprestoidea</taxon>
        <taxon>Buprestidae</taxon>
        <taxon>Agrilinae</taxon>
        <taxon>Agrilus</taxon>
    </lineage>
</organism>
<evidence type="ECO:0000256" key="7">
    <source>
        <dbReference type="ARBA" id="ARBA00023128"/>
    </source>
</evidence>
<evidence type="ECO:0000256" key="3">
    <source>
        <dbReference type="ARBA" id="ARBA00022547"/>
    </source>
</evidence>
<evidence type="ECO:0000256" key="8">
    <source>
        <dbReference type="ARBA" id="ARBA00023136"/>
    </source>
</evidence>
<evidence type="ECO:0000313" key="12">
    <source>
        <dbReference type="RefSeq" id="XP_018331675.1"/>
    </source>
</evidence>
<feature type="coiled-coil region" evidence="10">
    <location>
        <begin position="153"/>
        <end position="180"/>
    </location>
</feature>
<dbReference type="Gene3D" id="1.20.5.2210">
    <property type="match status" value="1"/>
</dbReference>
<protein>
    <recommendedName>
        <fullName evidence="9">ATP synthase subunit b</fullName>
    </recommendedName>
</protein>
<reference evidence="12" key="1">
    <citation type="submission" date="2025-08" db="UniProtKB">
        <authorList>
            <consortium name="RefSeq"/>
        </authorList>
    </citation>
    <scope>IDENTIFICATION</scope>
    <source>
        <tissue evidence="12">Entire body</tissue>
    </source>
</reference>
<evidence type="ECO:0000256" key="10">
    <source>
        <dbReference type="SAM" id="Coils"/>
    </source>
</evidence>